<name>A0A1G2NCV1_9BACT</name>
<dbReference type="Pfam" id="PF18998">
    <property type="entry name" value="Flg_new_2"/>
    <property type="match status" value="1"/>
</dbReference>
<dbReference type="InterPro" id="IPR013783">
    <property type="entry name" value="Ig-like_fold"/>
</dbReference>
<proteinExistence type="predicted"/>
<dbReference type="EMBL" id="MHSA01000021">
    <property type="protein sequence ID" value="OHA33945.1"/>
    <property type="molecule type" value="Genomic_DNA"/>
</dbReference>
<protein>
    <recommendedName>
        <fullName evidence="2">Bacterial repeat domain-containing protein</fullName>
    </recommendedName>
</protein>
<feature type="signal peptide" evidence="1">
    <location>
        <begin position="1"/>
        <end position="31"/>
    </location>
</feature>
<evidence type="ECO:0000313" key="4">
    <source>
        <dbReference type="Proteomes" id="UP000177797"/>
    </source>
</evidence>
<dbReference type="Gene3D" id="2.60.40.10">
    <property type="entry name" value="Immunoglobulins"/>
    <property type="match status" value="2"/>
</dbReference>
<accession>A0A1G2NCV1</accession>
<comment type="caution">
    <text evidence="3">The sequence shown here is derived from an EMBL/GenBank/DDBJ whole genome shotgun (WGS) entry which is preliminary data.</text>
</comment>
<dbReference type="AlphaFoldDB" id="A0A1G2NCV1"/>
<organism evidence="3 4">
    <name type="scientific">Candidatus Taylorbacteria bacterium RIFCSPLOWO2_01_FULL_48_100</name>
    <dbReference type="NCBI Taxonomy" id="1802322"/>
    <lineage>
        <taxon>Bacteria</taxon>
        <taxon>Candidatus Tayloriibacteriota</taxon>
    </lineage>
</organism>
<keyword evidence="1" id="KW-0732">Signal</keyword>
<dbReference type="InterPro" id="IPR044060">
    <property type="entry name" value="Bacterial_rp_domain"/>
</dbReference>
<reference evidence="3 4" key="1">
    <citation type="journal article" date="2016" name="Nat. Commun.">
        <title>Thousands of microbial genomes shed light on interconnected biogeochemical processes in an aquifer system.</title>
        <authorList>
            <person name="Anantharaman K."/>
            <person name="Brown C.T."/>
            <person name="Hug L.A."/>
            <person name="Sharon I."/>
            <person name="Castelle C.J."/>
            <person name="Probst A.J."/>
            <person name="Thomas B.C."/>
            <person name="Singh A."/>
            <person name="Wilkins M.J."/>
            <person name="Karaoz U."/>
            <person name="Brodie E.L."/>
            <person name="Williams K.H."/>
            <person name="Hubbard S.S."/>
            <person name="Banfield J.F."/>
        </authorList>
    </citation>
    <scope>NUCLEOTIDE SEQUENCE [LARGE SCALE GENOMIC DNA]</scope>
</reference>
<evidence type="ECO:0000259" key="2">
    <source>
        <dbReference type="Pfam" id="PF18998"/>
    </source>
</evidence>
<evidence type="ECO:0000256" key="1">
    <source>
        <dbReference type="SAM" id="SignalP"/>
    </source>
</evidence>
<sequence length="1210" mass="126752">MKNYFIAKNFSVFIGVIAAALFFAVAPRAFALSYSPSTIYPGTPYTLYESVSNSNGSTISVTKDCFYWKNGVYGGSWSHEVLSVPSSGATATCSSTGDTAGSAMSFQMNIWRPNYNGSVSWGTTGFTVQSPPVASVSISGPSPVSYGGGSYLTVTPTNAYGCSVSGPGYWAYNNVWWTGSLYSDTSFTASCTASYGATGSPTASFTVRVTPPPPSTYNLSTSIASGSGSISCNGSSCASSYSANTSLTLTASPSSGYTFGGWGGACSGTGSCSLTMNTNKTVSASFVQQPFNYSLSASANISVTAGSSGSNIITRTLTSGITQSVALSASISPSTGSITLFFANNPANPSYGSALTVSTARGTPPGSYTITVTGSPLGKTTSFSLAVSPPAMPNLTASQYWIAGTKMNGQQNFEAGTTLTDVVRVTNTGGADANSLFVYLQRGTNTANMADISGATATYETLLHTTPQNAINIPVSAEFPTGTWLVRACVRHNDTPFDANGNFIDTCSGTTPVTFAPPPPPPKSACVAYVNNTITGTSDWVNNASISVAGCPSAEYQDMWVTGHSGSNEWTADLIRGVFDVDLLAWRDWNSSLDSGAADAMRTAETGCFQDVCYPGFTIGEPGVSVYGGFFGTRTYHVGDIGDTVYEKSILKRGGKYGYKTINGFNGNYVCYTENISTYNPATQTITTRDNPIKVPFSATANLMACIEQGGTGNYYKNSSCVQIDRSVGLFARANCPNGSVDIPFSPTLSIPSQPTAPSFEHKLNVQSKLNEKGGADGDGVSIKEISVVSSTNFSPNYFAGTTDYTKTAERNLTVVLEAPETHPDGGVFKSVNGWTGSCEEVSGNPRQCRVSFAFTALGGNSKTVIANYSTALTAPTVLTNTPSCDANGGKVSVYLQSAVSGATGYRIYRSASSFTAMRKNWLSVAYAQTVTELDSDKNSANGITPFSAPPTQANPYIDDKGLTPNTKYYYRAVAFNSSVSSPASAEVSRNASLPCPDLVVEQGSVEIINSSTGAVITDTTKVPSNTSIKFRAKIRNQGGATPTLPSPGFYNQFTIGTTALTPNPSLLTLGQGALSSFVNSGVWLTPTPTISSNHSLQVCADIPPAKPGTVRDESNEDNNCLASPFSFSVVTPITVQLECEQAGGTFKNDYCVIDYAQASSLKWTTSGNPTSCNWLTPPSDTSGPATSNSLSLNNLLNKLNFKYQLECTQ</sequence>
<feature type="chain" id="PRO_5009583782" description="Bacterial repeat domain-containing protein" evidence="1">
    <location>
        <begin position="32"/>
        <end position="1210"/>
    </location>
</feature>
<dbReference type="Proteomes" id="UP000177797">
    <property type="component" value="Unassembled WGS sequence"/>
</dbReference>
<gene>
    <name evidence="3" type="ORF">A2938_02910</name>
</gene>
<evidence type="ECO:0000313" key="3">
    <source>
        <dbReference type="EMBL" id="OHA33945.1"/>
    </source>
</evidence>
<feature type="domain" description="Bacterial repeat" evidence="2">
    <location>
        <begin position="224"/>
        <end position="288"/>
    </location>
</feature>